<dbReference type="Gene3D" id="1.10.489.10">
    <property type="entry name" value="Chloroperoxidase-like"/>
    <property type="match status" value="1"/>
</dbReference>
<dbReference type="InterPro" id="IPR000028">
    <property type="entry name" value="Chloroperoxidase"/>
</dbReference>
<evidence type="ECO:0000313" key="7">
    <source>
        <dbReference type="EMBL" id="RLN71356.1"/>
    </source>
</evidence>
<dbReference type="InterPro" id="IPR001128">
    <property type="entry name" value="Cyt_P450"/>
</dbReference>
<dbReference type="PANTHER" id="PTHR24296">
    <property type="entry name" value="CYTOCHROME P450"/>
    <property type="match status" value="1"/>
</dbReference>
<dbReference type="Pfam" id="PF00067">
    <property type="entry name" value="p450"/>
    <property type="match status" value="1"/>
</dbReference>
<keyword evidence="3" id="KW-0560">Oxidoreductase</keyword>
<keyword evidence="2 5" id="KW-0479">Metal-binding</keyword>
<dbReference type="GO" id="GO:0020037">
    <property type="term" value="F:heme binding"/>
    <property type="evidence" value="ECO:0007669"/>
    <property type="project" value="InterPro"/>
</dbReference>
<dbReference type="GO" id="GO:0005506">
    <property type="term" value="F:iron ion binding"/>
    <property type="evidence" value="ECO:0007669"/>
    <property type="project" value="InterPro"/>
</dbReference>
<gene>
    <name evidence="7" type="ORF">BBJ29_007431</name>
</gene>
<feature type="binding site" description="axial binding residue" evidence="5">
    <location>
        <position position="933"/>
    </location>
    <ligand>
        <name>heme</name>
        <dbReference type="ChEBI" id="CHEBI:30413"/>
    </ligand>
    <ligandPart>
        <name>Fe</name>
        <dbReference type="ChEBI" id="CHEBI:18248"/>
    </ligandPart>
</feature>
<dbReference type="InterPro" id="IPR002401">
    <property type="entry name" value="Cyt_P450_E_grp-I"/>
</dbReference>
<evidence type="ECO:0000256" key="2">
    <source>
        <dbReference type="ARBA" id="ARBA00022723"/>
    </source>
</evidence>
<accession>A0A421GAY4</accession>
<evidence type="ECO:0000256" key="3">
    <source>
        <dbReference type="ARBA" id="ARBA00023002"/>
    </source>
</evidence>
<dbReference type="GO" id="GO:0004497">
    <property type="term" value="F:monooxygenase activity"/>
    <property type="evidence" value="ECO:0007669"/>
    <property type="project" value="InterPro"/>
</dbReference>
<protein>
    <recommendedName>
        <fullName evidence="6">Heme haloperoxidase family profile domain-containing protein</fullName>
    </recommendedName>
</protein>
<dbReference type="PROSITE" id="PS00086">
    <property type="entry name" value="CYTOCHROME_P450"/>
    <property type="match status" value="1"/>
</dbReference>
<evidence type="ECO:0000256" key="5">
    <source>
        <dbReference type="PIRSR" id="PIRSR602401-1"/>
    </source>
</evidence>
<dbReference type="CDD" id="cd11064">
    <property type="entry name" value="CYP86A"/>
    <property type="match status" value="1"/>
</dbReference>
<dbReference type="Proteomes" id="UP000284657">
    <property type="component" value="Unassembled WGS sequence"/>
</dbReference>
<dbReference type="EMBL" id="MBAD02000094">
    <property type="protein sequence ID" value="RLN71356.1"/>
    <property type="molecule type" value="Genomic_DNA"/>
</dbReference>
<dbReference type="InterPro" id="IPR036396">
    <property type="entry name" value="Cyt_P450_sf"/>
</dbReference>
<dbReference type="PRINTS" id="PR00385">
    <property type="entry name" value="P450"/>
</dbReference>
<dbReference type="Gene3D" id="1.10.630.10">
    <property type="entry name" value="Cytochrome P450"/>
    <property type="match status" value="1"/>
</dbReference>
<proteinExistence type="inferred from homology"/>
<dbReference type="InterPro" id="IPR017972">
    <property type="entry name" value="Cyt_P450_CS"/>
</dbReference>
<keyword evidence="5" id="KW-0349">Heme</keyword>
<keyword evidence="4 5" id="KW-0408">Iron</keyword>
<evidence type="ECO:0000256" key="1">
    <source>
        <dbReference type="ARBA" id="ARBA00010617"/>
    </source>
</evidence>
<dbReference type="PRINTS" id="PR00463">
    <property type="entry name" value="EP450I"/>
</dbReference>
<organism evidence="7 8">
    <name type="scientific">Phytophthora kernoviae</name>
    <dbReference type="NCBI Taxonomy" id="325452"/>
    <lineage>
        <taxon>Eukaryota</taxon>
        <taxon>Sar</taxon>
        <taxon>Stramenopiles</taxon>
        <taxon>Oomycota</taxon>
        <taxon>Peronosporomycetes</taxon>
        <taxon>Peronosporales</taxon>
        <taxon>Peronosporaceae</taxon>
        <taxon>Phytophthora</taxon>
    </lineage>
</organism>
<reference evidence="7 8" key="1">
    <citation type="submission" date="2018-07" db="EMBL/GenBank/DDBJ databases">
        <title>Genome sequencing of oomycete isolates from Chile give support for New Zealand origin for Phytophthora kernoviae and make available the first Nothophytophthora sp. genome.</title>
        <authorList>
            <person name="Studholme D.J."/>
            <person name="Sanfuentes E."/>
            <person name="Panda P."/>
            <person name="Hill R."/>
            <person name="Sambles C."/>
            <person name="Grant M."/>
            <person name="Williams N.M."/>
            <person name="Mcdougal R.L."/>
        </authorList>
    </citation>
    <scope>NUCLEOTIDE SEQUENCE [LARGE SCALE GENOMIC DNA]</scope>
    <source>
        <strain evidence="7">Chile7</strain>
    </source>
</reference>
<feature type="domain" description="Heme haloperoxidase family profile" evidence="6">
    <location>
        <begin position="986"/>
        <end position="1207"/>
    </location>
</feature>
<evidence type="ECO:0000256" key="4">
    <source>
        <dbReference type="ARBA" id="ARBA00023004"/>
    </source>
</evidence>
<comment type="caution">
    <text evidence="7">The sequence shown here is derived from an EMBL/GenBank/DDBJ whole genome shotgun (WGS) entry which is preliminary data.</text>
</comment>
<dbReference type="InterPro" id="IPR036851">
    <property type="entry name" value="Chloroperoxidase-like_sf"/>
</dbReference>
<sequence>MFFYRYYTVTLRNIEKRDRGSTESKYPEFHKICLRYWAGRERESAYDPEFIQNAGNMVNEMVKLMEINALNMIALHFRRRLHQYIRFRLAPEKDDGGIPTGKTVKVWTKWGDPSQLCPLPSQAVRYVGVEGEGRGQAPEDEGSEAVLAVTTFQAAYVKLNASTLHGLLTRFIELPEVENFLKKELNIVRARKRTGSQLPFDKKTFQKNRGEVIRKVLDVEQFETRNRKFADEIKTNGFDASITMIRPVTTTSVVVVKKKSSKKKRKKNDGTAELVSKEKKCLQFFWKHLRFLLAFSAEQAFLRWRFTQDHAKMKALDTLEERLVPKASKQVCIAYGDWNRRTGIKGHASGPVKGFVEALKRRATVIPMDEYRTSITCSCCHQRLKQARLFTKMKRKEDEVGIRQKERLSMKEVKETVEMTRFRNLKLADKKVVLKCTRNVLRCTNSGCKTNFWNRDVNAARNMLELLKSGLKGKHGARRLRAFRRGVLMGESSSLWTVAVPAATAACVLVYFLLPDERERAIRRLPAPSSTLPLLGNTLDLMSLELPRLHDWIVEQCKAFGGRTWRLRVIGAPPLVVVSSVECFEDVLKTQFEVFDKGDRMNDIFRDMAGGGIGAVDGKKLSQAARSGDPIDFADTMHRFAFDVFTDISFGLQANALEGGQHTDFMEALGRLIHHVEMRFHSPDWLWKLKRALKIGGEKELAEAVEILDKTVFMIINKNMERKFNPDAAANEWSARPPRTTKDVVSLFLDAHDEQRASGEDDGEAPLDANFLRDIAVVVLLAGKDTTAWSMSWLIIMLNRNPKVETKLRQELREKLPKLFSDPNYVPTMDDVENLVYLEAVLRENLRLNPLVPLNAKEANRDTTLVDGTFIKKGTRVYIPSYTLGRMKSVWGRDASKFKPERWLVQDPWTGEQTIRPVSAFQFVSFHAGPRTCLGMRFAMLEMKTAMAFMLSKYHFTTKENPKSYTPIFSVDDSVLPSASQSLTTGGHEYFRPSDDQVWGLPGNSSFKFFRSPCPALNTMANHGHIPRDGKALTPEILGDALMKVYNIDKKVLNIVFQALPPKFTLADLGDPNFIDHDASLVHVDSYFQMDPFKANETLINELLASADEAKGVITTRTMARFRRRREAESSRDNPEFSMSALASFVANGEAAFVVLGLGDSTTATISVEHARSFMLEERIPVDFQRSKAPVSVSKMLFTIAQLKFLAWLD</sequence>
<dbReference type="GO" id="GO:0016705">
    <property type="term" value="F:oxidoreductase activity, acting on paired donors, with incorporation or reduction of molecular oxygen"/>
    <property type="evidence" value="ECO:0007669"/>
    <property type="project" value="InterPro"/>
</dbReference>
<comment type="similarity">
    <text evidence="1">Belongs to the cytochrome P450 family.</text>
</comment>
<dbReference type="SUPFAM" id="SSF47571">
    <property type="entry name" value="Cloroperoxidase"/>
    <property type="match status" value="1"/>
</dbReference>
<dbReference type="SUPFAM" id="SSF48264">
    <property type="entry name" value="Cytochrome P450"/>
    <property type="match status" value="1"/>
</dbReference>
<evidence type="ECO:0000259" key="6">
    <source>
        <dbReference type="PROSITE" id="PS51405"/>
    </source>
</evidence>
<dbReference type="GO" id="GO:0006629">
    <property type="term" value="P:lipid metabolic process"/>
    <property type="evidence" value="ECO:0007669"/>
    <property type="project" value="UniProtKB-ARBA"/>
</dbReference>
<name>A0A421GAY4_9STRA</name>
<dbReference type="AlphaFoldDB" id="A0A421GAY4"/>
<comment type="cofactor">
    <cofactor evidence="5">
        <name>heme</name>
        <dbReference type="ChEBI" id="CHEBI:30413"/>
    </cofactor>
</comment>
<dbReference type="GO" id="GO:0004601">
    <property type="term" value="F:peroxidase activity"/>
    <property type="evidence" value="ECO:0007669"/>
    <property type="project" value="InterPro"/>
</dbReference>
<dbReference type="PROSITE" id="PS51405">
    <property type="entry name" value="HEME_HALOPEROXIDASE"/>
    <property type="match status" value="1"/>
</dbReference>
<dbReference type="Pfam" id="PF01328">
    <property type="entry name" value="Peroxidase_2"/>
    <property type="match status" value="1"/>
</dbReference>
<evidence type="ECO:0000313" key="8">
    <source>
        <dbReference type="Proteomes" id="UP000284657"/>
    </source>
</evidence>